<dbReference type="GO" id="GO:0007032">
    <property type="term" value="P:endosome organization"/>
    <property type="evidence" value="ECO:0007669"/>
    <property type="project" value="InterPro"/>
</dbReference>
<dbReference type="CDD" id="cd06257">
    <property type="entry name" value="DnaJ"/>
    <property type="match status" value="1"/>
</dbReference>
<feature type="domain" description="J" evidence="1">
    <location>
        <begin position="1286"/>
        <end position="1344"/>
    </location>
</feature>
<accession>A0AAN5D5D9</accession>
<feature type="non-terminal residue" evidence="2">
    <location>
        <position position="1"/>
    </location>
</feature>
<dbReference type="InterPro" id="IPR001623">
    <property type="entry name" value="DnaJ_domain"/>
</dbReference>
<evidence type="ECO:0000313" key="2">
    <source>
        <dbReference type="EMBL" id="GMR56372.1"/>
    </source>
</evidence>
<comment type="caution">
    <text evidence="2">The sequence shown here is derived from an EMBL/GenBank/DDBJ whole genome shotgun (WGS) entry which is preliminary data.</text>
</comment>
<dbReference type="PANTHER" id="PTHR36983">
    <property type="entry name" value="DNAJ HOMOLOG SUBFAMILY C MEMBER 13"/>
    <property type="match status" value="1"/>
</dbReference>
<keyword evidence="3" id="KW-1185">Reference proteome</keyword>
<dbReference type="InterPro" id="IPR036869">
    <property type="entry name" value="J_dom_sf"/>
</dbReference>
<dbReference type="InterPro" id="IPR045802">
    <property type="entry name" value="GRV2/DNAJC13_N"/>
</dbReference>
<name>A0AAN5D5D9_9BILA</name>
<dbReference type="InterPro" id="IPR011989">
    <property type="entry name" value="ARM-like"/>
</dbReference>
<dbReference type="InterPro" id="IPR016024">
    <property type="entry name" value="ARM-type_fold"/>
</dbReference>
<proteinExistence type="predicted"/>
<evidence type="ECO:0000313" key="3">
    <source>
        <dbReference type="Proteomes" id="UP001328107"/>
    </source>
</evidence>
<dbReference type="Proteomes" id="UP001328107">
    <property type="component" value="Unassembled WGS sequence"/>
</dbReference>
<dbReference type="SUPFAM" id="SSF48371">
    <property type="entry name" value="ARM repeat"/>
    <property type="match status" value="2"/>
</dbReference>
<dbReference type="Gene3D" id="1.25.10.10">
    <property type="entry name" value="Leucine-rich Repeat Variant"/>
    <property type="match status" value="2"/>
</dbReference>
<protein>
    <recommendedName>
        <fullName evidence="1">J domain-containing protein</fullName>
    </recommendedName>
</protein>
<dbReference type="PROSITE" id="PS50076">
    <property type="entry name" value="DNAJ_2"/>
    <property type="match status" value="1"/>
</dbReference>
<gene>
    <name evidence="2" type="ORF">PMAYCL1PPCAC_26567</name>
</gene>
<sequence>LAITTYNPATLEITNQWEYSDFALIKPPQKNDEFTIHTTKGKKDTMRFSSEYFAEIITDVLLQCAAAAEMKESMQFTAFKHSWSDRRVQIVLRIGASALEQVDDRGVIFARYPYRTIRNIGKISDCPGGFVVDVGEHRRRHIFACAQLDACIKAVRETAARNIGIAIPMGKETLTLDECMRTRLGLCSRDECLTSYMERDVTKFSIRHDTPARRLLCLSESCLIERDPKSYAVVCATPLKQIVCIVRLLKDPQQFMIEYDTGDYKAYAAADRDLIIASLIDGARASGNSQVFVTSHRFDRSLRLIQHTARLDAEGESQCMRHIIAPPPGLKRTDLIRRFNANIPYNGLMHARESESFFTENKEKVIVACLEAVLSENYAKEEPSAIHRCGEQLFCLRRLFASRAGFHAFTEVNGIREKLGNLVARTLLWKSAEVDHAVVEMLTALMHPMHDGYNLKTEQLNKMSLLSSPSFVEHLLDLMKTHVERNTGWLVVASMLDFLTYAVCAPFSETTAGETFDMILKMVAARGRAFYALFQAKSMTIVKGAGMVLRAIIEESDVETSKSMQTLALTEGAFLAHLEMALLQSGRDLRVLTNRQLSGHLIGLWIVDNQPANDLLSRSLPRGLLDFLQSTEKVPVNEVDLLVPRNNLMDATNLERDRGAIREHLDRAMVTAEAGLQRFVQHWDLEHKLNFTMPTRKEEKTAQPVTLRKRRQRIKTAVNWKLFAYQFSRDHAKADLIWNEKTREEFRHAILTELRALEQEKEQAMATVPISWNHTEFQVDYPSLEAEIRIGDYYLRLLLAEGDAEATPIHDAANFFSAVYHRFLLPSRVDLRCVCLSAMAIAYERSHITIGAFPDAKHFVELLRKSTLPAERDRLVLLLSKLVLNRDNARELINADLAPQLVDLAVLAHLHVQRAKIQNQTNVIEASAEQMAKEGAAEWYYNDKQGVRQGPISFEKMRELYVDKTIFERTAVWASGMQGWQQLSAVPQFRWTVCCQQPPAASSPNSAAAAASVSTESCTTAPLYNFTELSTICLNILIQMAEFFPSRDTNECVVRPMPKIKKVLTEPALLYQIVQLLLTYDPQIVQRVATLLYMIMQDNPFLPRLYLSGVFFFILMYNGSNVLPIARFLHYTHLKQAFRSAVPRLDAQCQSVLAPLLPEAATFYLEQYGADKYAQVFLGEFDNPEIIWNTEMRQHLMLEIAKHVADFTGRLTSNVKALYQYCPIPLIDYPELNNELFCHVYYLRHLCDKTRFPDWPIRDPIPFLRACLAAWHEEIEKKPPAMSVEQAATVLELKTDDESWRETSTIRKAYFKLAAKYHPDKNPEGREMFEKINAAYELLSSGAGAGGAPDPKRIALCLRAQSIIYSRHSEELSAYKYAGYGQLIKTIDMEAKDANLFQKVKKLKSNPARIGSDEIGGGELLSAAIELANHTLMSSALNAEQLRRDQGLEALMTAFERCVPMVTAASKSDEMAVQVCVHVCDCFGTAARFEGCRTRLAEFPTLAGNLCRLLEFPQLTRLGASAAACIGAFAVCNLLQTQLFQAGVLWQLIPHLFHYDYTLDEGGVTHSEESNKQTMANKLARQSCEALASLAGFRDQTPENDGVLKSLKALLTPYVCKCMRTMDNEAVLKLLNSNTENPYLIWDNATRAELLEFVERNRTNQGQSDRFGAEFRLSVHAKELIVGELFVRIYNEQPAFALEEPKHTCADLLDYIDKYSEDLTGRRKNSGQKNGTNGVANGRASADGDLIQIDWEEATACGSSIPTEERVSMCMQALATLIENNNGVEVLLIGRFAMLISYLRARLYPRLQFSALTVLSMASSNRECVHDLATVRACTAIFALMYDNEKAIAPSLRALIALAANGQIVKEMLDYGGLLYILRVIIQRPTDATASLRLSAAELLAKLQADKLTGPRWQRFLIKFLPPIFADAFRDSPNTALSMFDSTSENPELIWNDASRQAVKSSIENAIKKLAEKHATDEDAKWDMSLIGGDDWCAYGDSVSGELVVGGVFIRLFIANPGWAVRHPRQFATELTERILESMRAKPNTAAAGDLVTLTTAFVQLVKNHPNTADNLPAQGYLPQFCSAMASPSAATSRAAILMLEQLAENQLCADTFCRLPCIDGIKKCMESQPTMMLPAAHALKCLMKRNAGDLAAQLISTGMLDFLLRVLARSVAGADIAAARACIVAALKSACLDLDKGAEITAILEKSPVWTQYKHQSDDLFLPTARTAAIAAGSSGVAGYLTEGMYNPPPISNEPPPM</sequence>
<dbReference type="PANTHER" id="PTHR36983:SF2">
    <property type="entry name" value="DNAJ HOMOLOG SUBFAMILY C MEMBER 13"/>
    <property type="match status" value="1"/>
</dbReference>
<dbReference type="Pfam" id="PF19432">
    <property type="entry name" value="RME-8_N"/>
    <property type="match status" value="1"/>
</dbReference>
<dbReference type="Gene3D" id="1.10.287.110">
    <property type="entry name" value="DnaJ domain"/>
    <property type="match status" value="1"/>
</dbReference>
<dbReference type="EMBL" id="BTRK01000005">
    <property type="protein sequence ID" value="GMR56372.1"/>
    <property type="molecule type" value="Genomic_DNA"/>
</dbReference>
<dbReference type="InterPro" id="IPR044978">
    <property type="entry name" value="GRV2/DNAJC13"/>
</dbReference>
<dbReference type="FunFam" id="1.10.287.110:FF:000007">
    <property type="entry name" value="DnaJ (Hsp40) homolog, subfamily C, member 13"/>
    <property type="match status" value="1"/>
</dbReference>
<dbReference type="GO" id="GO:0010008">
    <property type="term" value="C:endosome membrane"/>
    <property type="evidence" value="ECO:0007669"/>
    <property type="project" value="TreeGrafter"/>
</dbReference>
<dbReference type="Pfam" id="PF14237">
    <property type="entry name" value="GYF_2"/>
    <property type="match status" value="1"/>
</dbReference>
<dbReference type="SUPFAM" id="SSF46565">
    <property type="entry name" value="Chaperone J-domain"/>
    <property type="match status" value="1"/>
</dbReference>
<dbReference type="GO" id="GO:2000641">
    <property type="term" value="P:regulation of early endosome to late endosome transport"/>
    <property type="evidence" value="ECO:0007669"/>
    <property type="project" value="InterPro"/>
</dbReference>
<dbReference type="GO" id="GO:0006898">
    <property type="term" value="P:receptor-mediated endocytosis"/>
    <property type="evidence" value="ECO:0007669"/>
    <property type="project" value="TreeGrafter"/>
</dbReference>
<dbReference type="SMART" id="SM00271">
    <property type="entry name" value="DnaJ"/>
    <property type="match status" value="1"/>
</dbReference>
<dbReference type="InterPro" id="IPR025640">
    <property type="entry name" value="GYF_2"/>
</dbReference>
<dbReference type="Pfam" id="PF00226">
    <property type="entry name" value="DnaJ"/>
    <property type="match status" value="1"/>
</dbReference>
<evidence type="ECO:0000259" key="1">
    <source>
        <dbReference type="PROSITE" id="PS50076"/>
    </source>
</evidence>
<reference evidence="3" key="1">
    <citation type="submission" date="2022-10" db="EMBL/GenBank/DDBJ databases">
        <title>Genome assembly of Pristionchus species.</title>
        <authorList>
            <person name="Yoshida K."/>
            <person name="Sommer R.J."/>
        </authorList>
    </citation>
    <scope>NUCLEOTIDE SEQUENCE [LARGE SCALE GENOMIC DNA]</scope>
    <source>
        <strain evidence="3">RS5460</strain>
    </source>
</reference>
<organism evidence="2 3">
    <name type="scientific">Pristionchus mayeri</name>
    <dbReference type="NCBI Taxonomy" id="1317129"/>
    <lineage>
        <taxon>Eukaryota</taxon>
        <taxon>Metazoa</taxon>
        <taxon>Ecdysozoa</taxon>
        <taxon>Nematoda</taxon>
        <taxon>Chromadorea</taxon>
        <taxon>Rhabditida</taxon>
        <taxon>Rhabditina</taxon>
        <taxon>Diplogasteromorpha</taxon>
        <taxon>Diplogasteroidea</taxon>
        <taxon>Neodiplogasteridae</taxon>
        <taxon>Pristionchus</taxon>
    </lineage>
</organism>